<reference evidence="6 7" key="1">
    <citation type="submission" date="2018-02" db="EMBL/GenBank/DDBJ databases">
        <title>8 Nocardia nova and 1 Nocardia cyriacigeorgica strain used for evolution to TMP-SMX.</title>
        <authorList>
            <person name="Mehta H."/>
            <person name="Weng J."/>
            <person name="Shamoo Y."/>
        </authorList>
    </citation>
    <scope>NUCLEOTIDE SEQUENCE [LARGE SCALE GENOMIC DNA]</scope>
    <source>
        <strain evidence="6 7">ATCC 33727</strain>
    </source>
</reference>
<comment type="caution">
    <text evidence="6">The sequence shown here is derived from an EMBL/GenBank/DDBJ whole genome shotgun (WGS) entry which is preliminary data.</text>
</comment>
<feature type="domain" description="HTH marR-type" evidence="5">
    <location>
        <begin position="79"/>
        <end position="207"/>
    </location>
</feature>
<gene>
    <name evidence="6" type="ORF">C8259_06115</name>
</gene>
<keyword evidence="2" id="KW-0238">DNA-binding</keyword>
<evidence type="ECO:0000259" key="5">
    <source>
        <dbReference type="PROSITE" id="PS50995"/>
    </source>
</evidence>
<name>A0A2T2ZA21_9NOCA</name>
<dbReference type="Gene3D" id="1.10.10.10">
    <property type="entry name" value="Winged helix-like DNA-binding domain superfamily/Winged helix DNA-binding domain"/>
    <property type="match status" value="1"/>
</dbReference>
<keyword evidence="3" id="KW-0804">Transcription</keyword>
<evidence type="ECO:0000256" key="2">
    <source>
        <dbReference type="ARBA" id="ARBA00023125"/>
    </source>
</evidence>
<organism evidence="6 7">
    <name type="scientific">Nocardia nova</name>
    <dbReference type="NCBI Taxonomy" id="37330"/>
    <lineage>
        <taxon>Bacteria</taxon>
        <taxon>Bacillati</taxon>
        <taxon>Actinomycetota</taxon>
        <taxon>Actinomycetes</taxon>
        <taxon>Mycobacteriales</taxon>
        <taxon>Nocardiaceae</taxon>
        <taxon>Nocardia</taxon>
    </lineage>
</organism>
<dbReference type="AlphaFoldDB" id="A0A2T2ZA21"/>
<dbReference type="InterPro" id="IPR023187">
    <property type="entry name" value="Tscrpt_reg_MarR-type_CS"/>
</dbReference>
<evidence type="ECO:0000256" key="1">
    <source>
        <dbReference type="ARBA" id="ARBA00023015"/>
    </source>
</evidence>
<dbReference type="InterPro" id="IPR036390">
    <property type="entry name" value="WH_DNA-bd_sf"/>
</dbReference>
<dbReference type="PANTHER" id="PTHR39515">
    <property type="entry name" value="CONSERVED PROTEIN"/>
    <property type="match status" value="1"/>
</dbReference>
<dbReference type="GO" id="GO:0003677">
    <property type="term" value="F:DNA binding"/>
    <property type="evidence" value="ECO:0007669"/>
    <property type="project" value="UniProtKB-KW"/>
</dbReference>
<dbReference type="PROSITE" id="PS50995">
    <property type="entry name" value="HTH_MARR_2"/>
    <property type="match status" value="1"/>
</dbReference>
<dbReference type="SMART" id="SM00347">
    <property type="entry name" value="HTH_MARR"/>
    <property type="match status" value="1"/>
</dbReference>
<dbReference type="PANTHER" id="PTHR39515:SF2">
    <property type="entry name" value="HTH-TYPE TRANSCRIPTIONAL REGULATOR RV0880"/>
    <property type="match status" value="1"/>
</dbReference>
<evidence type="ECO:0000256" key="4">
    <source>
        <dbReference type="SAM" id="MobiDB-lite"/>
    </source>
</evidence>
<keyword evidence="1" id="KW-0805">Transcription regulation</keyword>
<evidence type="ECO:0000313" key="7">
    <source>
        <dbReference type="Proteomes" id="UP000241647"/>
    </source>
</evidence>
<sequence length="215" mass="22547">MLRGERCATATRNAAGSAEETLGAADEQAERVGIEREGILTESDIADGAAADGPSTRVGATTPMIQQERARSAEELAEAADLYFALGRITRLLRRSGDLGSLSPGSAAALGTLVRSGPMRLGDLAAAEHVTAPTMSRIVSGLEKYGYLERTADPADGRAQLLTVTEQAKSLVNGLTSARIQRFAAALDDIDPQQRRTLGDALAVLVARLDDDGSR</sequence>
<evidence type="ECO:0000256" key="3">
    <source>
        <dbReference type="ARBA" id="ARBA00023163"/>
    </source>
</evidence>
<protein>
    <submittedName>
        <fullName evidence="6">MarR family transcriptional regulator</fullName>
    </submittedName>
</protein>
<evidence type="ECO:0000313" key="6">
    <source>
        <dbReference type="EMBL" id="PSR64599.1"/>
    </source>
</evidence>
<feature type="region of interest" description="Disordered" evidence="4">
    <location>
        <begin position="1"/>
        <end position="30"/>
    </location>
</feature>
<dbReference type="EMBL" id="PYHS01000003">
    <property type="protein sequence ID" value="PSR64599.1"/>
    <property type="molecule type" value="Genomic_DNA"/>
</dbReference>
<dbReference type="GO" id="GO:0003700">
    <property type="term" value="F:DNA-binding transcription factor activity"/>
    <property type="evidence" value="ECO:0007669"/>
    <property type="project" value="InterPro"/>
</dbReference>
<accession>A0A2T2ZA21</accession>
<dbReference type="Pfam" id="PF01047">
    <property type="entry name" value="MarR"/>
    <property type="match status" value="1"/>
</dbReference>
<dbReference type="InterPro" id="IPR000835">
    <property type="entry name" value="HTH_MarR-typ"/>
</dbReference>
<dbReference type="SUPFAM" id="SSF46785">
    <property type="entry name" value="Winged helix' DNA-binding domain"/>
    <property type="match status" value="1"/>
</dbReference>
<dbReference type="Proteomes" id="UP000241647">
    <property type="component" value="Unassembled WGS sequence"/>
</dbReference>
<dbReference type="PROSITE" id="PS01117">
    <property type="entry name" value="HTH_MARR_1"/>
    <property type="match status" value="1"/>
</dbReference>
<proteinExistence type="predicted"/>
<dbReference type="InterPro" id="IPR052526">
    <property type="entry name" value="HTH-type_Bedaq_tolerance"/>
</dbReference>
<dbReference type="InterPro" id="IPR036388">
    <property type="entry name" value="WH-like_DNA-bd_sf"/>
</dbReference>